<evidence type="ECO:0000256" key="11">
    <source>
        <dbReference type="SAM" id="MobiDB-lite"/>
    </source>
</evidence>
<feature type="signal peptide" evidence="13">
    <location>
        <begin position="1"/>
        <end position="18"/>
    </location>
</feature>
<dbReference type="Gene3D" id="3.40.50.2300">
    <property type="match status" value="1"/>
</dbReference>
<organism evidence="15 16">
    <name type="scientific">Macrostomum lignano</name>
    <dbReference type="NCBI Taxonomy" id="282301"/>
    <lineage>
        <taxon>Eukaryota</taxon>
        <taxon>Metazoa</taxon>
        <taxon>Spiralia</taxon>
        <taxon>Lophotrochozoa</taxon>
        <taxon>Platyhelminthes</taxon>
        <taxon>Rhabditophora</taxon>
        <taxon>Macrostomorpha</taxon>
        <taxon>Macrostomida</taxon>
        <taxon>Macrostomidae</taxon>
        <taxon>Macrostomum</taxon>
    </lineage>
</organism>
<accession>A0A1I8JGN1</accession>
<dbReference type="InterPro" id="IPR001320">
    <property type="entry name" value="Iontro_rcpt_C"/>
</dbReference>
<feature type="region of interest" description="Disordered" evidence="11">
    <location>
        <begin position="732"/>
        <end position="762"/>
    </location>
</feature>
<keyword evidence="3 12" id="KW-0812">Transmembrane</keyword>
<protein>
    <submittedName>
        <fullName evidence="16">PBPe domain-containing protein</fullName>
    </submittedName>
</protein>
<evidence type="ECO:0000313" key="16">
    <source>
        <dbReference type="WBParaSite" id="maker-uti_cns_0047532-snap-gene-0.14-mRNA-1"/>
    </source>
</evidence>
<keyword evidence="10" id="KW-0407">Ion channel</keyword>
<evidence type="ECO:0000313" key="15">
    <source>
        <dbReference type="Proteomes" id="UP000095280"/>
    </source>
</evidence>
<dbReference type="WBParaSite" id="maker-uti_cns_0047532-snap-gene-0.14-mRNA-1">
    <property type="protein sequence ID" value="maker-uti_cns_0047532-snap-gene-0.14-mRNA-1"/>
    <property type="gene ID" value="maker-uti_cns_0047532-snap-gene-0.14"/>
</dbReference>
<dbReference type="Pfam" id="PF00060">
    <property type="entry name" value="Lig_chan"/>
    <property type="match status" value="1"/>
</dbReference>
<keyword evidence="8" id="KW-0325">Glycoprotein</keyword>
<evidence type="ECO:0000256" key="5">
    <source>
        <dbReference type="ARBA" id="ARBA00023065"/>
    </source>
</evidence>
<evidence type="ECO:0000256" key="7">
    <source>
        <dbReference type="ARBA" id="ARBA00023170"/>
    </source>
</evidence>
<evidence type="ECO:0000256" key="1">
    <source>
        <dbReference type="ARBA" id="ARBA00004141"/>
    </source>
</evidence>
<name>A0A1I8JGN1_9PLAT</name>
<dbReference type="InterPro" id="IPR028082">
    <property type="entry name" value="Peripla_BP_I"/>
</dbReference>
<keyword evidence="6 12" id="KW-0472">Membrane</keyword>
<keyword evidence="13" id="KW-0732">Signal</keyword>
<feature type="transmembrane region" description="Helical" evidence="12">
    <location>
        <begin position="1145"/>
        <end position="1168"/>
    </location>
</feature>
<dbReference type="AlphaFoldDB" id="A0A1I8JGN1"/>
<dbReference type="PANTHER" id="PTHR18966">
    <property type="entry name" value="IONOTROPIC GLUTAMATE RECEPTOR"/>
    <property type="match status" value="1"/>
</dbReference>
<evidence type="ECO:0000256" key="2">
    <source>
        <dbReference type="ARBA" id="ARBA00022448"/>
    </source>
</evidence>
<keyword evidence="7" id="KW-0675">Receptor</keyword>
<evidence type="ECO:0000256" key="6">
    <source>
        <dbReference type="ARBA" id="ARBA00023136"/>
    </source>
</evidence>
<evidence type="ECO:0000256" key="8">
    <source>
        <dbReference type="ARBA" id="ARBA00023180"/>
    </source>
</evidence>
<evidence type="ECO:0000256" key="4">
    <source>
        <dbReference type="ARBA" id="ARBA00022989"/>
    </source>
</evidence>
<dbReference type="Gene3D" id="1.10.287.70">
    <property type="match status" value="1"/>
</dbReference>
<feature type="chain" id="PRO_5009321726" evidence="13">
    <location>
        <begin position="19"/>
        <end position="1243"/>
    </location>
</feature>
<feature type="domain" description="Ionotropic glutamate receptor C-terminal" evidence="14">
    <location>
        <begin position="1144"/>
        <end position="1233"/>
    </location>
</feature>
<evidence type="ECO:0000256" key="13">
    <source>
        <dbReference type="SAM" id="SignalP"/>
    </source>
</evidence>
<keyword evidence="15" id="KW-1185">Reference proteome</keyword>
<keyword evidence="5" id="KW-0406">Ion transport</keyword>
<keyword evidence="2" id="KW-0813">Transport</keyword>
<evidence type="ECO:0000256" key="12">
    <source>
        <dbReference type="SAM" id="Phobius"/>
    </source>
</evidence>
<evidence type="ECO:0000256" key="9">
    <source>
        <dbReference type="ARBA" id="ARBA00023286"/>
    </source>
</evidence>
<keyword evidence="9" id="KW-1071">Ligand-gated ion channel</keyword>
<evidence type="ECO:0000256" key="10">
    <source>
        <dbReference type="ARBA" id="ARBA00023303"/>
    </source>
</evidence>
<comment type="subcellular location">
    <subcellularLocation>
        <location evidence="1">Membrane</location>
        <topology evidence="1">Multi-pass membrane protein</topology>
    </subcellularLocation>
</comment>
<reference evidence="16" key="1">
    <citation type="submission" date="2016-11" db="UniProtKB">
        <authorList>
            <consortium name="WormBaseParasite"/>
        </authorList>
    </citation>
    <scope>IDENTIFICATION</scope>
</reference>
<dbReference type="InterPro" id="IPR015683">
    <property type="entry name" value="Ionotropic_Glu_rcpt"/>
</dbReference>
<proteinExistence type="predicted"/>
<evidence type="ECO:0000256" key="3">
    <source>
        <dbReference type="ARBA" id="ARBA00022692"/>
    </source>
</evidence>
<dbReference type="SUPFAM" id="SSF53822">
    <property type="entry name" value="Periplasmic binding protein-like I"/>
    <property type="match status" value="1"/>
</dbReference>
<dbReference type="Proteomes" id="UP000095280">
    <property type="component" value="Unplaced"/>
</dbReference>
<sequence>MILFTIVLLLNSMSVTSGLDFKLAVVIEQNAVSSSLIDLAVSRRVNSNWRLLPGHSMSHAIVQVAADGAQQAAKEVCSQSGLSALLAIGGCGLISDLSSLAKSLKLPFIFLPTALCEDAYFRSGMEPEVQLRTKPTAIDNLSAQTTRIAETSHPGPFPFIPWDPKEGTRMGCLGDSSRLGRQVIDCSRFGPELNFGLHSEYGAIGSHSMSAVFDATAKVISTLDEKQVAILYDSFNENGFIQLLQTRLSSIGISSVPFNADPTLSGDLLSERLRRLMKKRLFNAIVMATPRNAQSIVAAAANASVMQQNYFWLVIDSGGLSKSHLMQRRHNWRQSVIGLSACSERRLSELRHRQHSVSASCRVVPCLPCRALPCPALPCPALPCPALPACLPCPALPCPALPALPCPACLPCPALPALPCPALPCPALPCPALPCPALPCPALPCPALPCPALPCPALPCPALPCPALPCPALPCPALLCSICSASHINTRSPFNRNLAQTLDIRLVDAIEALAKALTDSLTQPGFRESNASCFPLQPWSSGSQVLSNVMSLSSFDSGRGEISYNSTTGFFNAQGVEIVASFTEQVGAAARFELSGRFSSGSLTKLFHKSGGAFVFPNSFTGFNNASIVICAPSVVDELAEILGPENVREVRVWAEVDATHWLTRVVTTGTGHGQGTSKRTGRASLGQAIGQLVAGVARVSQAEVAMRPEVSLSDGELLLDWDTRVKQTGTVSNEAGEGDGRSNNGSVNPPEAAGVVAPGSAESSADLCESRESFAGFGLDVRGPAQPVVEGDGQTSGCPLRGFHEWSAQLPAGSRPVVQESCLFCLADSSRLQFHGLLPDGLHGPGRGRQLGGILAFGPVFRLGFASVVGLGGVQQLLSQTRADSVPGGFPALSTSACCCSFRSFPSDRVHVFGGVVTNGSFFSWAFPPGRAPAHPLTLLRGRWTGGVRLKAKELNLHQPDRDEGHATQFVDLGDGAASRNPGTVPLDQVGVQPAPDKVELFGRKRRLLALDNQGRLPLGHSRIAMVFKRVSTNGFVVASGLAIDLLDFLARKLNFRRCLVGSPVLCSRLVRLRSLLNKLLVYHKNCTANCIGYGLGAGPFTKTTVRDAVIDYTTDLYAEYSGVIVPRAEARTGLWNVFLPLHWTVWLALGGSVFVAAFFVWILAYFSPFSSTNLNLDGANIDEARYVQYVWTMIGSFLQQGQDFYPSAMSPRTLLAFWWFFNVIIYAVYTGISSILREQFF</sequence>
<keyword evidence="4 12" id="KW-1133">Transmembrane helix</keyword>
<dbReference type="GO" id="GO:0016020">
    <property type="term" value="C:membrane"/>
    <property type="evidence" value="ECO:0007669"/>
    <property type="project" value="UniProtKB-SubCell"/>
</dbReference>
<dbReference type="GO" id="GO:0015276">
    <property type="term" value="F:ligand-gated monoatomic ion channel activity"/>
    <property type="evidence" value="ECO:0007669"/>
    <property type="project" value="InterPro"/>
</dbReference>
<feature type="transmembrane region" description="Helical" evidence="12">
    <location>
        <begin position="1218"/>
        <end position="1238"/>
    </location>
</feature>
<evidence type="ECO:0000259" key="14">
    <source>
        <dbReference type="Pfam" id="PF00060"/>
    </source>
</evidence>